<gene>
    <name evidence="1" type="ORF">HNO88_002932</name>
</gene>
<protein>
    <submittedName>
        <fullName evidence="1">Uncharacterized protein</fullName>
    </submittedName>
</protein>
<accession>A0A7W7KCC4</accession>
<evidence type="ECO:0000313" key="1">
    <source>
        <dbReference type="EMBL" id="MBB4859603.1"/>
    </source>
</evidence>
<reference evidence="1 2" key="1">
    <citation type="submission" date="2020-08" db="EMBL/GenBank/DDBJ databases">
        <title>Functional genomics of gut bacteria from endangered species of beetles.</title>
        <authorList>
            <person name="Carlos-Shanley C."/>
        </authorList>
    </citation>
    <scope>NUCLEOTIDE SEQUENCE [LARGE SCALE GENOMIC DNA]</scope>
    <source>
        <strain evidence="1 2">S00245</strain>
    </source>
</reference>
<evidence type="ECO:0000313" key="2">
    <source>
        <dbReference type="Proteomes" id="UP000555448"/>
    </source>
</evidence>
<sequence length="69" mass="7991">MSRCRICTSNDIEALVEEVAEAMWLTQETADPANEWRPWEKAGPYWQRIMREYANATVKVLSAEHAAHQ</sequence>
<dbReference type="RefSeq" id="WP_184246816.1">
    <property type="nucleotide sequence ID" value="NZ_JACHLR010000013.1"/>
</dbReference>
<keyword evidence="2" id="KW-1185">Reference proteome</keyword>
<name>A0A7W7KCC4_9SPHN</name>
<organism evidence="1 2">
    <name type="scientific">Novosphingobium chloroacetimidivorans</name>
    <dbReference type="NCBI Taxonomy" id="1428314"/>
    <lineage>
        <taxon>Bacteria</taxon>
        <taxon>Pseudomonadati</taxon>
        <taxon>Pseudomonadota</taxon>
        <taxon>Alphaproteobacteria</taxon>
        <taxon>Sphingomonadales</taxon>
        <taxon>Sphingomonadaceae</taxon>
        <taxon>Novosphingobium</taxon>
    </lineage>
</organism>
<proteinExistence type="predicted"/>
<dbReference type="AlphaFoldDB" id="A0A7W7KCC4"/>
<dbReference type="EMBL" id="JACHLR010000013">
    <property type="protein sequence ID" value="MBB4859603.1"/>
    <property type="molecule type" value="Genomic_DNA"/>
</dbReference>
<comment type="caution">
    <text evidence="1">The sequence shown here is derived from an EMBL/GenBank/DDBJ whole genome shotgun (WGS) entry which is preliminary data.</text>
</comment>
<dbReference type="Proteomes" id="UP000555448">
    <property type="component" value="Unassembled WGS sequence"/>
</dbReference>